<dbReference type="InterPro" id="IPR036736">
    <property type="entry name" value="ACP-like_sf"/>
</dbReference>
<dbReference type="InterPro" id="IPR023213">
    <property type="entry name" value="CAT-like_dom_sf"/>
</dbReference>
<dbReference type="Pfam" id="PF00550">
    <property type="entry name" value="PP-binding"/>
    <property type="match status" value="1"/>
</dbReference>
<evidence type="ECO:0000313" key="5">
    <source>
        <dbReference type="EMBL" id="OBI03724.1"/>
    </source>
</evidence>
<protein>
    <recommendedName>
        <fullName evidence="4">Carrier domain-containing protein</fullName>
    </recommendedName>
</protein>
<sequence length="204" mass="21882">MDGDRYRAPTTPVEEILATIYAEILGVDHIGIDDSFFDLGGDSILSMQVVARARAAGLACRPRDIFVEQTVARLARIPGITDAHERITDEGIGPLIPTPIMHWLFDIDGPIDEFNQTMVLQAPTEATHDDALVILQALLDHHPMLRARADTSARSLAVPGPGAVDGAQCLQTVDALTDDVLGQARSRLDPGGGVMLSASTVCRH</sequence>
<dbReference type="EMBL" id="LZJY01000196">
    <property type="protein sequence ID" value="OBI03724.1"/>
    <property type="molecule type" value="Genomic_DNA"/>
</dbReference>
<reference evidence="5 6" key="1">
    <citation type="submission" date="2016-06" db="EMBL/GenBank/DDBJ databases">
        <authorList>
            <person name="Kjaerup R.B."/>
            <person name="Dalgaard T.S."/>
            <person name="Juul-Madsen H.R."/>
        </authorList>
    </citation>
    <scope>NUCLEOTIDE SEQUENCE [LARGE SCALE GENOMIC DNA]</scope>
    <source>
        <strain evidence="5 6">E2838</strain>
    </source>
</reference>
<dbReference type="PANTHER" id="PTHR45398:SF1">
    <property type="entry name" value="ENZYME, PUTATIVE (JCVI)-RELATED"/>
    <property type="match status" value="1"/>
</dbReference>
<dbReference type="PROSITE" id="PS00012">
    <property type="entry name" value="PHOSPHOPANTETHEINE"/>
    <property type="match status" value="1"/>
</dbReference>
<feature type="domain" description="Carrier" evidence="4">
    <location>
        <begin position="8"/>
        <end position="91"/>
    </location>
</feature>
<accession>A0A1A2VQX1</accession>
<dbReference type="PANTHER" id="PTHR45398">
    <property type="match status" value="1"/>
</dbReference>
<dbReference type="InterPro" id="IPR009081">
    <property type="entry name" value="PP-bd_ACP"/>
</dbReference>
<dbReference type="AlphaFoldDB" id="A0A1A2VQX1"/>
<evidence type="ECO:0000256" key="3">
    <source>
        <dbReference type="ARBA" id="ARBA00022553"/>
    </source>
</evidence>
<name>A0A1A2VQX1_MYCSC</name>
<evidence type="ECO:0000256" key="1">
    <source>
        <dbReference type="ARBA" id="ARBA00001957"/>
    </source>
</evidence>
<dbReference type="Gene3D" id="1.10.1200.10">
    <property type="entry name" value="ACP-like"/>
    <property type="match status" value="1"/>
</dbReference>
<comment type="caution">
    <text evidence="5">The sequence shown here is derived from an EMBL/GenBank/DDBJ whole genome shotgun (WGS) entry which is preliminary data.</text>
</comment>
<dbReference type="Gene3D" id="3.30.559.10">
    <property type="entry name" value="Chloramphenicol acetyltransferase-like domain"/>
    <property type="match status" value="1"/>
</dbReference>
<proteinExistence type="predicted"/>
<gene>
    <name evidence="5" type="ORF">A5679_16145</name>
</gene>
<keyword evidence="2" id="KW-0596">Phosphopantetheine</keyword>
<evidence type="ECO:0000259" key="4">
    <source>
        <dbReference type="PROSITE" id="PS50075"/>
    </source>
</evidence>
<dbReference type="FunFam" id="1.10.1200.10:FF:000005">
    <property type="entry name" value="Nonribosomal peptide synthetase 1"/>
    <property type="match status" value="1"/>
</dbReference>
<organism evidence="5 6">
    <name type="scientific">Mycobacterium scrofulaceum</name>
    <dbReference type="NCBI Taxonomy" id="1783"/>
    <lineage>
        <taxon>Bacteria</taxon>
        <taxon>Bacillati</taxon>
        <taxon>Actinomycetota</taxon>
        <taxon>Actinomycetes</taxon>
        <taxon>Mycobacteriales</taxon>
        <taxon>Mycobacteriaceae</taxon>
        <taxon>Mycobacterium</taxon>
    </lineage>
</organism>
<dbReference type="SUPFAM" id="SSF47336">
    <property type="entry name" value="ACP-like"/>
    <property type="match status" value="1"/>
</dbReference>
<comment type="cofactor">
    <cofactor evidence="1">
        <name>pantetheine 4'-phosphate</name>
        <dbReference type="ChEBI" id="CHEBI:47942"/>
    </cofactor>
</comment>
<dbReference type="PROSITE" id="PS50075">
    <property type="entry name" value="CARRIER"/>
    <property type="match status" value="1"/>
</dbReference>
<evidence type="ECO:0000313" key="6">
    <source>
        <dbReference type="Proteomes" id="UP000092207"/>
    </source>
</evidence>
<dbReference type="InterPro" id="IPR006162">
    <property type="entry name" value="Ppantetheine_attach_site"/>
</dbReference>
<keyword evidence="3" id="KW-0597">Phosphoprotein</keyword>
<dbReference type="Proteomes" id="UP000092207">
    <property type="component" value="Unassembled WGS sequence"/>
</dbReference>
<dbReference type="SUPFAM" id="SSF52777">
    <property type="entry name" value="CoA-dependent acyltransferases"/>
    <property type="match status" value="1"/>
</dbReference>
<evidence type="ECO:0000256" key="2">
    <source>
        <dbReference type="ARBA" id="ARBA00022450"/>
    </source>
</evidence>